<dbReference type="Gene3D" id="1.20.120.350">
    <property type="entry name" value="Voltage-gated potassium channels. Chain C"/>
    <property type="match status" value="1"/>
</dbReference>
<dbReference type="Pfam" id="PF00520">
    <property type="entry name" value="Ion_trans"/>
    <property type="match status" value="1"/>
</dbReference>
<dbReference type="Gene3D" id="1.10.287.70">
    <property type="match status" value="1"/>
</dbReference>
<dbReference type="EMBL" id="CAJNDS010001691">
    <property type="protein sequence ID" value="CAE7272987.1"/>
    <property type="molecule type" value="Genomic_DNA"/>
</dbReference>
<dbReference type="InterPro" id="IPR050599">
    <property type="entry name" value="VDCC_alpha-1_subunit"/>
</dbReference>
<evidence type="ECO:0000256" key="12">
    <source>
        <dbReference type="ARBA" id="ARBA00023180"/>
    </source>
</evidence>
<dbReference type="AlphaFoldDB" id="A0A812MP44"/>
<evidence type="ECO:0000256" key="6">
    <source>
        <dbReference type="ARBA" id="ARBA00022692"/>
    </source>
</evidence>
<keyword evidence="18" id="KW-1185">Reference proteome</keyword>
<evidence type="ECO:0000256" key="7">
    <source>
        <dbReference type="ARBA" id="ARBA00022837"/>
    </source>
</evidence>
<evidence type="ECO:0000256" key="9">
    <source>
        <dbReference type="ARBA" id="ARBA00022989"/>
    </source>
</evidence>
<evidence type="ECO:0000313" key="17">
    <source>
        <dbReference type="EMBL" id="CAE7272987.1"/>
    </source>
</evidence>
<keyword evidence="5" id="KW-0107">Calcium channel</keyword>
<dbReference type="PANTHER" id="PTHR45628">
    <property type="entry name" value="VOLTAGE-DEPENDENT CALCIUM CHANNEL TYPE A SUBUNIT ALPHA-1"/>
    <property type="match status" value="1"/>
</dbReference>
<dbReference type="PROSITE" id="PS50222">
    <property type="entry name" value="EF_HAND_2"/>
    <property type="match status" value="1"/>
</dbReference>
<dbReference type="GO" id="GO:0098703">
    <property type="term" value="P:calcium ion import across plasma membrane"/>
    <property type="evidence" value="ECO:0007669"/>
    <property type="project" value="TreeGrafter"/>
</dbReference>
<keyword evidence="3" id="KW-0597">Phosphoprotein</keyword>
<sequence length="803" mass="89467">MDKDGFEKFLDASWIAFRKQLLEAYPADAVTRSAMDVEFKLAELEKHLQEARGGRGEMSPVIETSQDSAAGSRTSVGSLMAPVVGVGSTSAGSPLMTIETELQSPRTDGSSPPESPKFTVPFLGAGLLGLSDEEAQGIRHRLRVRLGVISAKQLVSGKSLHDSIVALGLTRYSVEEMDELVNMLADFIGLHFEQDPNALRNSRRNSRTAATSLFSLQQDLQKFGDPIWEWPPIRESAMHMHRSASMQIFVDRTAHSSMNVVPAQALMELFFAQEWDLHKRIFGAGRLLKQFKAMKEILLAGDTNRLVAELTFVRINDLAAPPEPIHPLIYIEPLVALLIVCNGIMIGFQTHPDHQDWIYWTHVEIGFLSVLILEIALRIHLLGCRKFWCGPDWLWNYFDIVLAMTGLVDITVQLVNDQKTDIFGTSLLRFCRLIRLVRIVKVFRLKFMRDLRLMVKGLVAGVRTLTLAFTLLFSVLYVIGGFATMAIGSDPRTEAEGLLKYFDSLPQCMFTAFRCYTGDCVNDEGKPLTHELARLFGYPFIMAYVISYMLVAMGIFNVILAVYVDITMKAAKENEAVTAEQYARESIRVARTTRELLKRFAAAYRLFHDLEDDHTEVSHLEISPGKTVFTDEDVHEGIAITKDLFLLVIQDRGVQELMDELDLPPDRANLFEIIDADGSGTLRISELVQGLLKIRGEISKSDAIAGLLATKAVYAMLEEIREETTKSLDDLKDLTVRSVSVLCTAVPRPSSVMVSAASPSCELGPAPDIDTEPGWQHDSAKPDLLLSKDPAQGEKLDVELRSC</sequence>
<evidence type="ECO:0000256" key="1">
    <source>
        <dbReference type="ARBA" id="ARBA00004141"/>
    </source>
</evidence>
<feature type="domain" description="EF-hand" evidence="16">
    <location>
        <begin position="662"/>
        <end position="697"/>
    </location>
</feature>
<evidence type="ECO:0000259" key="16">
    <source>
        <dbReference type="PROSITE" id="PS50222"/>
    </source>
</evidence>
<feature type="compositionally biased region" description="Basic and acidic residues" evidence="14">
    <location>
        <begin position="791"/>
        <end position="803"/>
    </location>
</feature>
<evidence type="ECO:0000256" key="14">
    <source>
        <dbReference type="SAM" id="MobiDB-lite"/>
    </source>
</evidence>
<evidence type="ECO:0000256" key="2">
    <source>
        <dbReference type="ARBA" id="ARBA00022448"/>
    </source>
</evidence>
<name>A0A812MP44_9DINO</name>
<dbReference type="InterPro" id="IPR005821">
    <property type="entry name" value="Ion_trans_dom"/>
</dbReference>
<feature type="transmembrane region" description="Helical" evidence="15">
    <location>
        <begin position="357"/>
        <end position="381"/>
    </location>
</feature>
<feature type="transmembrane region" description="Helical" evidence="15">
    <location>
        <begin position="464"/>
        <end position="487"/>
    </location>
</feature>
<feature type="transmembrane region" description="Helical" evidence="15">
    <location>
        <begin position="328"/>
        <end position="351"/>
    </location>
</feature>
<evidence type="ECO:0000313" key="18">
    <source>
        <dbReference type="Proteomes" id="UP000604046"/>
    </source>
</evidence>
<dbReference type="GO" id="GO:0008331">
    <property type="term" value="F:high voltage-gated calcium channel activity"/>
    <property type="evidence" value="ECO:0007669"/>
    <property type="project" value="TreeGrafter"/>
</dbReference>
<dbReference type="PANTHER" id="PTHR45628:SF7">
    <property type="entry name" value="VOLTAGE-DEPENDENT CALCIUM CHANNEL TYPE A SUBUNIT ALPHA-1"/>
    <property type="match status" value="1"/>
</dbReference>
<evidence type="ECO:0000256" key="15">
    <source>
        <dbReference type="SAM" id="Phobius"/>
    </source>
</evidence>
<keyword evidence="7" id="KW-0106">Calcium</keyword>
<keyword evidence="10" id="KW-0406">Ion transport</keyword>
<dbReference type="InterPro" id="IPR002048">
    <property type="entry name" value="EF_hand_dom"/>
</dbReference>
<organism evidence="17 18">
    <name type="scientific">Symbiodinium natans</name>
    <dbReference type="NCBI Taxonomy" id="878477"/>
    <lineage>
        <taxon>Eukaryota</taxon>
        <taxon>Sar</taxon>
        <taxon>Alveolata</taxon>
        <taxon>Dinophyceae</taxon>
        <taxon>Suessiales</taxon>
        <taxon>Symbiodiniaceae</taxon>
        <taxon>Symbiodinium</taxon>
    </lineage>
</organism>
<evidence type="ECO:0000256" key="8">
    <source>
        <dbReference type="ARBA" id="ARBA00022882"/>
    </source>
</evidence>
<keyword evidence="11 15" id="KW-0472">Membrane</keyword>
<keyword evidence="4" id="KW-0109">Calcium transport</keyword>
<evidence type="ECO:0000256" key="10">
    <source>
        <dbReference type="ARBA" id="ARBA00023065"/>
    </source>
</evidence>
<evidence type="ECO:0000256" key="5">
    <source>
        <dbReference type="ARBA" id="ARBA00022673"/>
    </source>
</evidence>
<evidence type="ECO:0000256" key="13">
    <source>
        <dbReference type="ARBA" id="ARBA00023303"/>
    </source>
</evidence>
<gene>
    <name evidence="17" type="primary">Catsper1</name>
    <name evidence="17" type="ORF">SNAT2548_LOCUS14486</name>
</gene>
<comment type="subcellular location">
    <subcellularLocation>
        <location evidence="1">Membrane</location>
        <topology evidence="1">Multi-pass membrane protein</topology>
    </subcellularLocation>
</comment>
<keyword evidence="13" id="KW-0407">Ion channel</keyword>
<evidence type="ECO:0000256" key="3">
    <source>
        <dbReference type="ARBA" id="ARBA00022553"/>
    </source>
</evidence>
<evidence type="ECO:0000256" key="11">
    <source>
        <dbReference type="ARBA" id="ARBA00023136"/>
    </source>
</evidence>
<dbReference type="InterPro" id="IPR027359">
    <property type="entry name" value="Volt_channel_dom_sf"/>
</dbReference>
<keyword evidence="8" id="KW-0851">Voltage-gated channel</keyword>
<protein>
    <submittedName>
        <fullName evidence="17">Catsper1 protein</fullName>
    </submittedName>
</protein>
<proteinExistence type="predicted"/>
<dbReference type="Proteomes" id="UP000604046">
    <property type="component" value="Unassembled WGS sequence"/>
</dbReference>
<keyword evidence="6 15" id="KW-0812">Transmembrane</keyword>
<dbReference type="OrthoDB" id="417141at2759"/>
<dbReference type="GO" id="GO:0005891">
    <property type="term" value="C:voltage-gated calcium channel complex"/>
    <property type="evidence" value="ECO:0007669"/>
    <property type="project" value="TreeGrafter"/>
</dbReference>
<dbReference type="GO" id="GO:0005509">
    <property type="term" value="F:calcium ion binding"/>
    <property type="evidence" value="ECO:0007669"/>
    <property type="project" value="InterPro"/>
</dbReference>
<feature type="region of interest" description="Disordered" evidence="14">
    <location>
        <begin position="758"/>
        <end position="803"/>
    </location>
</feature>
<comment type="caution">
    <text evidence="17">The sequence shown here is derived from an EMBL/GenBank/DDBJ whole genome shotgun (WGS) entry which is preliminary data.</text>
</comment>
<feature type="transmembrane region" description="Helical" evidence="15">
    <location>
        <begin position="393"/>
        <end position="416"/>
    </location>
</feature>
<accession>A0A812MP44</accession>
<keyword evidence="12" id="KW-0325">Glycoprotein</keyword>
<keyword evidence="2" id="KW-0813">Transport</keyword>
<feature type="transmembrane region" description="Helical" evidence="15">
    <location>
        <begin position="541"/>
        <end position="564"/>
    </location>
</feature>
<reference evidence="17" key="1">
    <citation type="submission" date="2021-02" db="EMBL/GenBank/DDBJ databases">
        <authorList>
            <person name="Dougan E. K."/>
            <person name="Rhodes N."/>
            <person name="Thang M."/>
            <person name="Chan C."/>
        </authorList>
    </citation>
    <scope>NUCLEOTIDE SEQUENCE</scope>
</reference>
<keyword evidence="9 15" id="KW-1133">Transmembrane helix</keyword>
<evidence type="ECO:0000256" key="4">
    <source>
        <dbReference type="ARBA" id="ARBA00022568"/>
    </source>
</evidence>
<dbReference type="SUPFAM" id="SSF81324">
    <property type="entry name" value="Voltage-gated potassium channels"/>
    <property type="match status" value="1"/>
</dbReference>